<organism evidence="1 2">
    <name type="scientific">Sphingomonas lacunae</name>
    <dbReference type="NCBI Taxonomy" id="2698828"/>
    <lineage>
        <taxon>Bacteria</taxon>
        <taxon>Pseudomonadati</taxon>
        <taxon>Pseudomonadota</taxon>
        <taxon>Alphaproteobacteria</taxon>
        <taxon>Sphingomonadales</taxon>
        <taxon>Sphingomonadaceae</taxon>
        <taxon>Sphingomonas</taxon>
    </lineage>
</organism>
<name>A0A6M4AX37_9SPHN</name>
<reference evidence="1 2" key="1">
    <citation type="submission" date="2020-01" db="EMBL/GenBank/DDBJ databases">
        <title>Sphingomonas sp. strain CSW-10.</title>
        <authorList>
            <person name="Chen W.-M."/>
        </authorList>
    </citation>
    <scope>NUCLEOTIDE SEQUENCE [LARGE SCALE GENOMIC DNA]</scope>
    <source>
        <strain evidence="1 2">CSW-10</strain>
    </source>
</reference>
<dbReference type="AlphaFoldDB" id="A0A6M4AX37"/>
<keyword evidence="2" id="KW-1185">Reference proteome</keyword>
<gene>
    <name evidence="1" type="ORF">GV829_07585</name>
</gene>
<sequence length="238" mass="24784">MLSLSLGACRDNAERAQLAVQDDGLTSNDPAVRGAIEDQIMVDPALAGRSNAAAATVGAQPVTGGVPAARAGGSPQDAVNDVRTQVGTLLSTPAPGRWEDTCDTNCSRAAARPATLGGLAREQAGNGCAADIRYGAEWANRMPATFPVYPRANLVEAAGVANGTCNVRVVNFRTRVPMQAVLDYYYTRATRDGYSAEHLLRGSEHYLGGTKGDFAYVIMLRNEAGGIVDVDIVASGGN</sequence>
<evidence type="ECO:0000313" key="1">
    <source>
        <dbReference type="EMBL" id="QJQ33643.1"/>
    </source>
</evidence>
<accession>A0A6M4AX37</accession>
<evidence type="ECO:0000313" key="2">
    <source>
        <dbReference type="Proteomes" id="UP000503018"/>
    </source>
</evidence>
<dbReference type="EMBL" id="CP053015">
    <property type="protein sequence ID" value="QJQ33643.1"/>
    <property type="molecule type" value="Genomic_DNA"/>
</dbReference>
<proteinExistence type="predicted"/>
<dbReference type="KEGG" id="slan:GV829_07585"/>
<protein>
    <submittedName>
        <fullName evidence="1">Uncharacterized protein</fullName>
    </submittedName>
</protein>
<dbReference type="Proteomes" id="UP000503018">
    <property type="component" value="Chromosome"/>
</dbReference>